<evidence type="ECO:0000313" key="2">
    <source>
        <dbReference type="EMBL" id="KAJ3552437.1"/>
    </source>
</evidence>
<protein>
    <submittedName>
        <fullName evidence="2">Uncharacterized protein</fullName>
    </submittedName>
</protein>
<feature type="region of interest" description="Disordered" evidence="1">
    <location>
        <begin position="70"/>
        <end position="98"/>
    </location>
</feature>
<name>A0A9W8N3A2_9PEZI</name>
<feature type="compositionally biased region" description="Basic and acidic residues" evidence="1">
    <location>
        <begin position="82"/>
        <end position="98"/>
    </location>
</feature>
<evidence type="ECO:0000313" key="3">
    <source>
        <dbReference type="Proteomes" id="UP001148614"/>
    </source>
</evidence>
<dbReference type="AlphaFoldDB" id="A0A9W8N3A2"/>
<comment type="caution">
    <text evidence="2">The sequence shown here is derived from an EMBL/GenBank/DDBJ whole genome shotgun (WGS) entry which is preliminary data.</text>
</comment>
<reference evidence="2" key="1">
    <citation type="submission" date="2022-07" db="EMBL/GenBank/DDBJ databases">
        <title>Genome Sequence of Xylaria arbuscula.</title>
        <authorList>
            <person name="Buettner E."/>
        </authorList>
    </citation>
    <scope>NUCLEOTIDE SEQUENCE</scope>
    <source>
        <strain evidence="2">VT107</strain>
    </source>
</reference>
<dbReference type="Proteomes" id="UP001148614">
    <property type="component" value="Unassembled WGS sequence"/>
</dbReference>
<gene>
    <name evidence="2" type="ORF">NPX13_g11113</name>
</gene>
<organism evidence="2 3">
    <name type="scientific">Xylaria arbuscula</name>
    <dbReference type="NCBI Taxonomy" id="114810"/>
    <lineage>
        <taxon>Eukaryota</taxon>
        <taxon>Fungi</taxon>
        <taxon>Dikarya</taxon>
        <taxon>Ascomycota</taxon>
        <taxon>Pezizomycotina</taxon>
        <taxon>Sordariomycetes</taxon>
        <taxon>Xylariomycetidae</taxon>
        <taxon>Xylariales</taxon>
        <taxon>Xylariaceae</taxon>
        <taxon>Xylaria</taxon>
    </lineage>
</organism>
<proteinExistence type="predicted"/>
<dbReference type="EMBL" id="JANPWZ010003486">
    <property type="protein sequence ID" value="KAJ3552437.1"/>
    <property type="molecule type" value="Genomic_DNA"/>
</dbReference>
<keyword evidence="3" id="KW-1185">Reference proteome</keyword>
<accession>A0A9W8N3A2</accession>
<sequence>MCTSYHSTQSRSQNLRRQAEAVMDVVECRSQNETAPRRTNKLDAEINEGSLSSGSVRKRHKAVGDLMQCRTKPGHCQSDAPDYLREGKREEKGKRAVEMDDGFAHRDGRKHRPPDTLCASVRQATTATGVQVARPNVFAQNAPRLMLGALQTRYAIPAVDP</sequence>
<evidence type="ECO:0000256" key="1">
    <source>
        <dbReference type="SAM" id="MobiDB-lite"/>
    </source>
</evidence>